<dbReference type="GO" id="GO:0022857">
    <property type="term" value="F:transmembrane transporter activity"/>
    <property type="evidence" value="ECO:0007669"/>
    <property type="project" value="InterPro"/>
</dbReference>
<comment type="subcellular location">
    <subcellularLocation>
        <location evidence="1">Cell membrane</location>
        <topology evidence="1">Multi-pass membrane protein</topology>
    </subcellularLocation>
</comment>
<feature type="compositionally biased region" description="Polar residues" evidence="5">
    <location>
        <begin position="440"/>
        <end position="452"/>
    </location>
</feature>
<feature type="domain" description="Major facilitator superfamily (MFS) profile" evidence="7">
    <location>
        <begin position="11"/>
        <end position="415"/>
    </location>
</feature>
<evidence type="ECO:0000259" key="7">
    <source>
        <dbReference type="PROSITE" id="PS50850"/>
    </source>
</evidence>
<dbReference type="InterPro" id="IPR020846">
    <property type="entry name" value="MFS_dom"/>
</dbReference>
<dbReference type="RefSeq" id="WP_107489730.1">
    <property type="nucleotide sequence ID" value="NZ_FRBK01000023.1"/>
</dbReference>
<dbReference type="InterPro" id="IPR050382">
    <property type="entry name" value="MFS_Na/Anion_cotransporter"/>
</dbReference>
<dbReference type="SUPFAM" id="SSF103473">
    <property type="entry name" value="MFS general substrate transporter"/>
    <property type="match status" value="1"/>
</dbReference>
<evidence type="ECO:0000313" key="8">
    <source>
        <dbReference type="EMBL" id="SHN19006.1"/>
    </source>
</evidence>
<keyword evidence="2 6" id="KW-0812">Transmembrane</keyword>
<feature type="transmembrane region" description="Helical" evidence="6">
    <location>
        <begin position="161"/>
        <end position="185"/>
    </location>
</feature>
<feature type="transmembrane region" description="Helical" evidence="6">
    <location>
        <begin position="228"/>
        <end position="248"/>
    </location>
</feature>
<feature type="region of interest" description="Disordered" evidence="5">
    <location>
        <begin position="414"/>
        <end position="452"/>
    </location>
</feature>
<evidence type="ECO:0000256" key="2">
    <source>
        <dbReference type="ARBA" id="ARBA00022692"/>
    </source>
</evidence>
<dbReference type="EMBL" id="FRBK01000023">
    <property type="protein sequence ID" value="SHN19006.1"/>
    <property type="molecule type" value="Genomic_DNA"/>
</dbReference>
<feature type="transmembrane region" description="Helical" evidence="6">
    <location>
        <begin position="44"/>
        <end position="71"/>
    </location>
</feature>
<keyword evidence="3 6" id="KW-1133">Transmembrane helix</keyword>
<evidence type="ECO:0000256" key="1">
    <source>
        <dbReference type="ARBA" id="ARBA00004651"/>
    </source>
</evidence>
<feature type="transmembrane region" description="Helical" evidence="6">
    <location>
        <begin position="302"/>
        <end position="320"/>
    </location>
</feature>
<evidence type="ECO:0000313" key="9">
    <source>
        <dbReference type="Proteomes" id="UP000184388"/>
    </source>
</evidence>
<dbReference type="CDD" id="cd17319">
    <property type="entry name" value="MFS_ExuT_GudP_like"/>
    <property type="match status" value="1"/>
</dbReference>
<evidence type="ECO:0000256" key="5">
    <source>
        <dbReference type="SAM" id="MobiDB-lite"/>
    </source>
</evidence>
<comment type="caution">
    <text evidence="8">The sequence shown here is derived from an EMBL/GenBank/DDBJ whole genome shotgun (WGS) entry which is preliminary data.</text>
</comment>
<feature type="transmembrane region" description="Helical" evidence="6">
    <location>
        <begin position="268"/>
        <end position="290"/>
    </location>
</feature>
<dbReference type="InterPro" id="IPR011701">
    <property type="entry name" value="MFS"/>
</dbReference>
<feature type="transmembrane region" description="Helical" evidence="6">
    <location>
        <begin position="7"/>
        <end position="24"/>
    </location>
</feature>
<dbReference type="AlphaFoldDB" id="A0A9X8QZ43"/>
<feature type="transmembrane region" description="Helical" evidence="6">
    <location>
        <begin position="83"/>
        <end position="108"/>
    </location>
</feature>
<dbReference type="PROSITE" id="PS50850">
    <property type="entry name" value="MFS"/>
    <property type="match status" value="1"/>
</dbReference>
<feature type="transmembrane region" description="Helical" evidence="6">
    <location>
        <begin position="389"/>
        <end position="410"/>
    </location>
</feature>
<proteinExistence type="predicted"/>
<dbReference type="PANTHER" id="PTHR11662:SF399">
    <property type="entry name" value="FI19708P1-RELATED"/>
    <property type="match status" value="1"/>
</dbReference>
<keyword evidence="4 6" id="KW-0472">Membrane</keyword>
<organism evidence="8 9">
    <name type="scientific">Streptomyces yunnanensis</name>
    <dbReference type="NCBI Taxonomy" id="156453"/>
    <lineage>
        <taxon>Bacteria</taxon>
        <taxon>Bacillati</taxon>
        <taxon>Actinomycetota</taxon>
        <taxon>Actinomycetes</taxon>
        <taxon>Kitasatosporales</taxon>
        <taxon>Streptomycetaceae</taxon>
        <taxon>Streptomyces</taxon>
    </lineage>
</organism>
<dbReference type="Gene3D" id="1.20.1250.20">
    <property type="entry name" value="MFS general substrate transporter like domains"/>
    <property type="match status" value="2"/>
</dbReference>
<dbReference type="Pfam" id="PF07690">
    <property type="entry name" value="MFS_1"/>
    <property type="match status" value="1"/>
</dbReference>
<feature type="transmembrane region" description="Helical" evidence="6">
    <location>
        <begin position="363"/>
        <end position="383"/>
    </location>
</feature>
<dbReference type="GO" id="GO:0005886">
    <property type="term" value="C:plasma membrane"/>
    <property type="evidence" value="ECO:0007669"/>
    <property type="project" value="UniProtKB-SubCell"/>
</dbReference>
<sequence>MHTRGRARWAIGGLLAGGILVNFLDRTALSVASSPLANEFGLSLSQLGIVLSAFTWSYCLVQLPAGVLVDLFGVSRLTRIASLLWAVASLLTAVAGGLGGVIVARLLLGVAEGPSMVGASKATAAWFPLSERGMATALFDGAHKLANMVAFPVLAFVMSMWGWRAGFLFTAAASLLFAAVWWWGYQDPSAHPRLRASEREFILRGGARDTDRGQSGQLRTVLRSRTSWKIALGFGCYGYTVNVVLIWMPEFFQREFHLQLLSSGIYSMIPWGVATVAELLLGGWLVDRLVRLGRDPVRVRRTVLLVGMTLGATVGAAGMVRSPALAVGWMSLSLAGLAIAAPVAWSLPGLFAPAGAVGAATGLMNFANTAATAGGVALTGWLADVSGTFHAPFVVATAVLAVGAGAYWSVLRPSQTPSPPPTVHSAHAEAGTPDCDAAAASSTGSSPQLDSP</sequence>
<evidence type="ECO:0000256" key="6">
    <source>
        <dbReference type="SAM" id="Phobius"/>
    </source>
</evidence>
<accession>A0A9X8QZ43</accession>
<dbReference type="InterPro" id="IPR036259">
    <property type="entry name" value="MFS_trans_sf"/>
</dbReference>
<evidence type="ECO:0000256" key="3">
    <source>
        <dbReference type="ARBA" id="ARBA00022989"/>
    </source>
</evidence>
<reference evidence="9" key="1">
    <citation type="submission" date="2016-11" db="EMBL/GenBank/DDBJ databases">
        <authorList>
            <person name="Jaros S."/>
            <person name="Januszkiewicz K."/>
            <person name="Wedrychowicz H."/>
        </authorList>
    </citation>
    <scope>NUCLEOTIDE SEQUENCE [LARGE SCALE GENOMIC DNA]</scope>
    <source>
        <strain evidence="9">CGMCC 4.3555</strain>
    </source>
</reference>
<feature type="transmembrane region" description="Helical" evidence="6">
    <location>
        <begin position="326"/>
        <end position="351"/>
    </location>
</feature>
<name>A0A9X8QZ43_9ACTN</name>
<evidence type="ECO:0000256" key="4">
    <source>
        <dbReference type="ARBA" id="ARBA00023136"/>
    </source>
</evidence>
<gene>
    <name evidence="8" type="ORF">SAMN05216268_12316</name>
</gene>
<dbReference type="PANTHER" id="PTHR11662">
    <property type="entry name" value="SOLUTE CARRIER FAMILY 17"/>
    <property type="match status" value="1"/>
</dbReference>
<dbReference type="Proteomes" id="UP000184388">
    <property type="component" value="Unassembled WGS sequence"/>
</dbReference>
<protein>
    <submittedName>
        <fullName evidence="8">Sugar phosphate permease</fullName>
    </submittedName>
</protein>